<dbReference type="AlphaFoldDB" id="A0A1I3UU92"/>
<dbReference type="STRING" id="1477437.SAMN05444682_11564"/>
<keyword evidence="2" id="KW-1185">Reference proteome</keyword>
<dbReference type="Proteomes" id="UP000198670">
    <property type="component" value="Unassembled WGS sequence"/>
</dbReference>
<dbReference type="RefSeq" id="WP_245893379.1">
    <property type="nucleotide sequence ID" value="NZ_FOQO01000015.1"/>
</dbReference>
<evidence type="ECO:0000313" key="2">
    <source>
        <dbReference type="Proteomes" id="UP000198670"/>
    </source>
</evidence>
<evidence type="ECO:0000313" key="1">
    <source>
        <dbReference type="EMBL" id="SFJ86565.1"/>
    </source>
</evidence>
<sequence>MSMELAGKLTNVQIELLKLFKYDLPEKQLKEVRNLLAAYFAGAAADEMDRLWDENGWDNDTMKQWADEHLRKKH</sequence>
<name>A0A1I3UU92_9SPHI</name>
<gene>
    <name evidence="1" type="ORF">SAMN05444682_11564</name>
</gene>
<reference evidence="1 2" key="1">
    <citation type="submission" date="2016-10" db="EMBL/GenBank/DDBJ databases">
        <authorList>
            <person name="de Groot N.N."/>
        </authorList>
    </citation>
    <scope>NUCLEOTIDE SEQUENCE [LARGE SCALE GENOMIC DNA]</scope>
    <source>
        <strain evidence="1 2">RK1</strain>
    </source>
</reference>
<protein>
    <submittedName>
        <fullName evidence="1">Uncharacterized protein</fullName>
    </submittedName>
</protein>
<organism evidence="1 2">
    <name type="scientific">Parapedobacter indicus</name>
    <dbReference type="NCBI Taxonomy" id="1477437"/>
    <lineage>
        <taxon>Bacteria</taxon>
        <taxon>Pseudomonadati</taxon>
        <taxon>Bacteroidota</taxon>
        <taxon>Sphingobacteriia</taxon>
        <taxon>Sphingobacteriales</taxon>
        <taxon>Sphingobacteriaceae</taxon>
        <taxon>Parapedobacter</taxon>
    </lineage>
</organism>
<accession>A0A1I3UU92</accession>
<proteinExistence type="predicted"/>
<dbReference type="EMBL" id="FOQO01000015">
    <property type="protein sequence ID" value="SFJ86565.1"/>
    <property type="molecule type" value="Genomic_DNA"/>
</dbReference>